<dbReference type="PANTHER" id="PTHR36115:SF4">
    <property type="entry name" value="MEMBRANE PROTEIN"/>
    <property type="match status" value="1"/>
</dbReference>
<comment type="subcellular location">
    <subcellularLocation>
        <location evidence="1">Cell membrane</location>
        <topology evidence="1">Multi-pass membrane protein</topology>
    </subcellularLocation>
</comment>
<evidence type="ECO:0000256" key="3">
    <source>
        <dbReference type="ARBA" id="ARBA00022692"/>
    </source>
</evidence>
<feature type="compositionally biased region" description="Low complexity" evidence="6">
    <location>
        <begin position="17"/>
        <end position="26"/>
    </location>
</feature>
<accession>A0A7W7D5W2</accession>
<gene>
    <name evidence="9" type="ORF">BJ982_002357</name>
</gene>
<dbReference type="Proteomes" id="UP000542210">
    <property type="component" value="Unassembled WGS sequence"/>
</dbReference>
<dbReference type="InterPro" id="IPR010432">
    <property type="entry name" value="RDD"/>
</dbReference>
<evidence type="ECO:0000256" key="4">
    <source>
        <dbReference type="ARBA" id="ARBA00022989"/>
    </source>
</evidence>
<reference evidence="9 10" key="1">
    <citation type="submission" date="2020-08" db="EMBL/GenBank/DDBJ databases">
        <title>Sequencing the genomes of 1000 actinobacteria strains.</title>
        <authorList>
            <person name="Klenk H.-P."/>
        </authorList>
    </citation>
    <scope>NUCLEOTIDE SEQUENCE [LARGE SCALE GENOMIC DNA]</scope>
    <source>
        <strain evidence="9 10">DSM 45784</strain>
    </source>
</reference>
<dbReference type="RefSeq" id="WP_184879446.1">
    <property type="nucleotide sequence ID" value="NZ_BOOV01000017.1"/>
</dbReference>
<feature type="transmembrane region" description="Helical" evidence="7">
    <location>
        <begin position="48"/>
        <end position="67"/>
    </location>
</feature>
<feature type="domain" description="RDD" evidence="8">
    <location>
        <begin position="42"/>
        <end position="170"/>
    </location>
</feature>
<sequence length="177" mass="19126">MEAAGAGPPYGGPDDPPYGGHAPPYGYGRDDPPYGRRAAPLGGRWRRLVAGVLDLLIVGVLTSPFSATAIERTPRGALAAVHTRNGLLIALIWFLYFWLLTAFWHGQTLGKRLMRLRVVQDPTQEPVTPGQAAVREAVYGIFSAVCCLGLLDLLWILFDGKKHALHDKAASTIVVDA</sequence>
<dbReference type="AlphaFoldDB" id="A0A7W7D5W2"/>
<keyword evidence="5 7" id="KW-0472">Membrane</keyword>
<dbReference type="PANTHER" id="PTHR36115">
    <property type="entry name" value="PROLINE-RICH ANTIGEN HOMOLOG-RELATED"/>
    <property type="match status" value="1"/>
</dbReference>
<dbReference type="Pfam" id="PF06271">
    <property type="entry name" value="RDD"/>
    <property type="match status" value="1"/>
</dbReference>
<organism evidence="9 10">
    <name type="scientific">Sphaerisporangium siamense</name>
    <dbReference type="NCBI Taxonomy" id="795645"/>
    <lineage>
        <taxon>Bacteria</taxon>
        <taxon>Bacillati</taxon>
        <taxon>Actinomycetota</taxon>
        <taxon>Actinomycetes</taxon>
        <taxon>Streptosporangiales</taxon>
        <taxon>Streptosporangiaceae</taxon>
        <taxon>Sphaerisporangium</taxon>
    </lineage>
</organism>
<dbReference type="EMBL" id="JACHND010000001">
    <property type="protein sequence ID" value="MBB4700813.1"/>
    <property type="molecule type" value="Genomic_DNA"/>
</dbReference>
<evidence type="ECO:0000256" key="5">
    <source>
        <dbReference type="ARBA" id="ARBA00023136"/>
    </source>
</evidence>
<evidence type="ECO:0000313" key="10">
    <source>
        <dbReference type="Proteomes" id="UP000542210"/>
    </source>
</evidence>
<evidence type="ECO:0000259" key="8">
    <source>
        <dbReference type="Pfam" id="PF06271"/>
    </source>
</evidence>
<keyword evidence="3 7" id="KW-0812">Transmembrane</keyword>
<keyword evidence="10" id="KW-1185">Reference proteome</keyword>
<comment type="caution">
    <text evidence="9">The sequence shown here is derived from an EMBL/GenBank/DDBJ whole genome shotgun (WGS) entry which is preliminary data.</text>
</comment>
<evidence type="ECO:0000256" key="2">
    <source>
        <dbReference type="ARBA" id="ARBA00022475"/>
    </source>
</evidence>
<feature type="transmembrane region" description="Helical" evidence="7">
    <location>
        <begin position="87"/>
        <end position="106"/>
    </location>
</feature>
<keyword evidence="4 7" id="KW-1133">Transmembrane helix</keyword>
<evidence type="ECO:0000256" key="7">
    <source>
        <dbReference type="SAM" id="Phobius"/>
    </source>
</evidence>
<dbReference type="InterPro" id="IPR051791">
    <property type="entry name" value="Pra-immunoreactive"/>
</dbReference>
<evidence type="ECO:0000256" key="1">
    <source>
        <dbReference type="ARBA" id="ARBA00004651"/>
    </source>
</evidence>
<dbReference type="GO" id="GO:0005886">
    <property type="term" value="C:plasma membrane"/>
    <property type="evidence" value="ECO:0007669"/>
    <property type="project" value="UniProtKB-SubCell"/>
</dbReference>
<protein>
    <submittedName>
        <fullName evidence="9">Putative RDD family membrane protein YckC</fullName>
    </submittedName>
</protein>
<proteinExistence type="predicted"/>
<evidence type="ECO:0000256" key="6">
    <source>
        <dbReference type="SAM" id="MobiDB-lite"/>
    </source>
</evidence>
<name>A0A7W7D5W2_9ACTN</name>
<feature type="transmembrane region" description="Helical" evidence="7">
    <location>
        <begin position="137"/>
        <end position="158"/>
    </location>
</feature>
<evidence type="ECO:0000313" key="9">
    <source>
        <dbReference type="EMBL" id="MBB4700813.1"/>
    </source>
</evidence>
<keyword evidence="2" id="KW-1003">Cell membrane</keyword>
<feature type="region of interest" description="Disordered" evidence="6">
    <location>
        <begin position="1"/>
        <end position="26"/>
    </location>
</feature>